<name>F1KYE1_ASCSU</name>
<dbReference type="CDD" id="cd00051">
    <property type="entry name" value="EFh"/>
    <property type="match status" value="1"/>
</dbReference>
<evidence type="ECO:0000256" key="3">
    <source>
        <dbReference type="ARBA" id="ARBA00022837"/>
    </source>
</evidence>
<organism evidence="6">
    <name type="scientific">Ascaris suum</name>
    <name type="common">Pig roundworm</name>
    <name type="synonym">Ascaris lumbricoides</name>
    <dbReference type="NCBI Taxonomy" id="6253"/>
    <lineage>
        <taxon>Eukaryota</taxon>
        <taxon>Metazoa</taxon>
        <taxon>Ecdysozoa</taxon>
        <taxon>Nematoda</taxon>
        <taxon>Chromadorea</taxon>
        <taxon>Rhabditida</taxon>
        <taxon>Spirurina</taxon>
        <taxon>Ascaridomorpha</taxon>
        <taxon>Ascaridoidea</taxon>
        <taxon>Ascarididae</taxon>
        <taxon>Ascaris</taxon>
    </lineage>
</organism>
<dbReference type="SUPFAM" id="SSF47473">
    <property type="entry name" value="EF-hand"/>
    <property type="match status" value="1"/>
</dbReference>
<dbReference type="InterPro" id="IPR018247">
    <property type="entry name" value="EF_Hand_1_Ca_BS"/>
</dbReference>
<proteinExistence type="evidence at transcript level"/>
<dbReference type="SMART" id="SM00054">
    <property type="entry name" value="EFh"/>
    <property type="match status" value="2"/>
</dbReference>
<accession>F1KYE1</accession>
<keyword evidence="1" id="KW-0479">Metal-binding</keyword>
<feature type="region of interest" description="Disordered" evidence="4">
    <location>
        <begin position="70"/>
        <end position="104"/>
    </location>
</feature>
<dbReference type="InterPro" id="IPR002048">
    <property type="entry name" value="EF_hand_dom"/>
</dbReference>
<feature type="region of interest" description="Disordered" evidence="4">
    <location>
        <begin position="151"/>
        <end position="170"/>
    </location>
</feature>
<feature type="region of interest" description="Disordered" evidence="4">
    <location>
        <begin position="408"/>
        <end position="429"/>
    </location>
</feature>
<evidence type="ECO:0000313" key="6">
    <source>
        <dbReference type="EMBL" id="ADY42895.1"/>
    </source>
</evidence>
<dbReference type="Pfam" id="PF13499">
    <property type="entry name" value="EF-hand_7"/>
    <property type="match status" value="1"/>
</dbReference>
<dbReference type="EMBL" id="JI168002">
    <property type="protein sequence ID" value="ADY42895.1"/>
    <property type="molecule type" value="mRNA"/>
</dbReference>
<dbReference type="InterPro" id="IPR040365">
    <property type="entry name" value="EFHD1/2"/>
</dbReference>
<dbReference type="PROSITE" id="PS00018">
    <property type="entry name" value="EF_HAND_1"/>
    <property type="match status" value="1"/>
</dbReference>
<dbReference type="Gene3D" id="1.10.238.10">
    <property type="entry name" value="EF-hand"/>
    <property type="match status" value="1"/>
</dbReference>
<dbReference type="GO" id="GO:0005509">
    <property type="term" value="F:calcium ion binding"/>
    <property type="evidence" value="ECO:0007669"/>
    <property type="project" value="InterPro"/>
</dbReference>
<evidence type="ECO:0000256" key="1">
    <source>
        <dbReference type="ARBA" id="ARBA00022723"/>
    </source>
</evidence>
<feature type="compositionally biased region" description="Polar residues" evidence="4">
    <location>
        <begin position="232"/>
        <end position="251"/>
    </location>
</feature>
<feature type="compositionally biased region" description="Polar residues" evidence="4">
    <location>
        <begin position="93"/>
        <end position="104"/>
    </location>
</feature>
<reference evidence="6" key="1">
    <citation type="journal article" date="2011" name="Genome Res.">
        <title>Deep small RNA sequencing from the nematode Ascaris reveals conservation, functional diversification, and novel developmental profiles.</title>
        <authorList>
            <person name="Wang J."/>
            <person name="Czech B."/>
            <person name="Crunk A."/>
            <person name="Wallace A."/>
            <person name="Mitreva M."/>
            <person name="Hannon G.J."/>
            <person name="Davis R.E."/>
        </authorList>
    </citation>
    <scope>NUCLEOTIDE SEQUENCE</scope>
</reference>
<dbReference type="PANTHER" id="PTHR13025">
    <property type="entry name" value="EF-HAND DOMAIN-CONTAINING PROTEIN D"/>
    <property type="match status" value="1"/>
</dbReference>
<feature type="region of interest" description="Disordered" evidence="4">
    <location>
        <begin position="14"/>
        <end position="45"/>
    </location>
</feature>
<evidence type="ECO:0000256" key="2">
    <source>
        <dbReference type="ARBA" id="ARBA00022737"/>
    </source>
</evidence>
<sequence>MADKELAAKLQKRLASLDLDSEEVPDTSSKIPAAPPPPPENFEPAPYLINEQFADIDKLINDTLRYTESQEMPAWKKQSPITTAENNHELPVETSTASDSTDSPQVLNPAGKCAPVMRIVHHKGCTPQKPRSNIEARLEKERNELEAKLAKQREKKTANPPDILEGINSKSNDHISTELNNHLNSDSMDKPRKETPCDLRNEAILPPTSITDIGLPIKSPPPTPKKPKFSLTAGNQRSLSPTCSSISNQSAYSDEGEELAAKLARRNMIAEGEVVEPVKTSKLSIYTEFHEFSRKQIKCFIETFKRFDEDGDSFIDFNELKRMMEKLGEAQTHIALKGILKLVDEDRDGKVSLREFMLIFRYAATGQLSCSEVFNELAQSIDVSKEGVQGAAGFFQAKIDELSKSSKFEEEIKQEQRERKQLEEEKKERKQNFLANKAIFSS</sequence>
<feature type="region of interest" description="Disordered" evidence="4">
    <location>
        <begin position="209"/>
        <end position="251"/>
    </location>
</feature>
<dbReference type="InterPro" id="IPR011992">
    <property type="entry name" value="EF-hand-dom_pair"/>
</dbReference>
<dbReference type="AlphaFoldDB" id="F1KYE1"/>
<dbReference type="PANTHER" id="PTHR13025:SF6">
    <property type="entry name" value="EF-HAND DOMAIN-CONTAINING PROTEIN-RELATED"/>
    <property type="match status" value="1"/>
</dbReference>
<evidence type="ECO:0000259" key="5">
    <source>
        <dbReference type="PROSITE" id="PS50222"/>
    </source>
</evidence>
<feature type="domain" description="EF-hand" evidence="5">
    <location>
        <begin position="331"/>
        <end position="366"/>
    </location>
</feature>
<feature type="domain" description="EF-hand" evidence="5">
    <location>
        <begin position="295"/>
        <end position="330"/>
    </location>
</feature>
<keyword evidence="3" id="KW-0106">Calcium</keyword>
<keyword evidence="2" id="KW-0677">Repeat</keyword>
<protein>
    <submittedName>
        <fullName evidence="6">EF-hand domain-containing protein D2</fullName>
    </submittedName>
</protein>
<evidence type="ECO:0000256" key="4">
    <source>
        <dbReference type="SAM" id="MobiDB-lite"/>
    </source>
</evidence>
<dbReference type="PROSITE" id="PS50222">
    <property type="entry name" value="EF_HAND_2"/>
    <property type="match status" value="2"/>
</dbReference>